<dbReference type="Proteomes" id="UP000632774">
    <property type="component" value="Unassembled WGS sequence"/>
</dbReference>
<dbReference type="Gene3D" id="2.40.420.20">
    <property type="match status" value="1"/>
</dbReference>
<evidence type="ECO:0000256" key="3">
    <source>
        <dbReference type="SAM" id="Coils"/>
    </source>
</evidence>
<dbReference type="PROSITE" id="PS51257">
    <property type="entry name" value="PROKAR_LIPOPROTEIN"/>
    <property type="match status" value="1"/>
</dbReference>
<dbReference type="EMBL" id="JADFFM010000001">
    <property type="protein sequence ID" value="MBE9665703.1"/>
    <property type="molecule type" value="Genomic_DNA"/>
</dbReference>
<dbReference type="InterPro" id="IPR050465">
    <property type="entry name" value="UPF0194_transport"/>
</dbReference>
<keyword evidence="2 3" id="KW-0175">Coiled coil</keyword>
<comment type="caution">
    <text evidence="4">The sequence shown here is derived from an EMBL/GenBank/DDBJ whole genome shotgun (WGS) entry which is preliminary data.</text>
</comment>
<dbReference type="PANTHER" id="PTHR32347">
    <property type="entry name" value="EFFLUX SYSTEM COMPONENT YKNX-RELATED"/>
    <property type="match status" value="1"/>
</dbReference>
<gene>
    <name evidence="4" type="ORF">IRJ18_04970</name>
</gene>
<protein>
    <submittedName>
        <fullName evidence="4">Efflux RND transporter periplasmic adaptor subunit</fullName>
    </submittedName>
</protein>
<dbReference type="Gene3D" id="1.10.287.470">
    <property type="entry name" value="Helix hairpin bin"/>
    <property type="match status" value="1"/>
</dbReference>
<evidence type="ECO:0000256" key="2">
    <source>
        <dbReference type="ARBA" id="ARBA00023054"/>
    </source>
</evidence>
<reference evidence="4 5" key="1">
    <citation type="submission" date="2020-10" db="EMBL/GenBank/DDBJ databases">
        <title>Mucilaginibacter mali sp. nov., isolated from rhizosphere soil of apple orchard.</title>
        <authorList>
            <person name="Lee J.-S."/>
            <person name="Kim H.S."/>
            <person name="Kim J.-S."/>
        </authorList>
    </citation>
    <scope>NUCLEOTIDE SEQUENCE [LARGE SCALE GENOMIC DNA]</scope>
    <source>
        <strain evidence="4 5">KCTC 23157</strain>
    </source>
</reference>
<dbReference type="Gene3D" id="2.40.30.170">
    <property type="match status" value="1"/>
</dbReference>
<name>A0ABR9XE87_9SPHI</name>
<accession>A0ABR9XE87</accession>
<feature type="coiled-coil region" evidence="3">
    <location>
        <begin position="161"/>
        <end position="195"/>
    </location>
</feature>
<evidence type="ECO:0000256" key="1">
    <source>
        <dbReference type="ARBA" id="ARBA00004196"/>
    </source>
</evidence>
<dbReference type="Gene3D" id="2.40.50.100">
    <property type="match status" value="1"/>
</dbReference>
<dbReference type="SUPFAM" id="SSF111369">
    <property type="entry name" value="HlyD-like secretion proteins"/>
    <property type="match status" value="1"/>
</dbReference>
<dbReference type="PANTHER" id="PTHR32347:SF14">
    <property type="entry name" value="EFFLUX SYSTEM COMPONENT YKNX-RELATED"/>
    <property type="match status" value="1"/>
</dbReference>
<comment type="subcellular location">
    <subcellularLocation>
        <location evidence="1">Cell envelope</location>
    </subcellularLocation>
</comment>
<dbReference type="RefSeq" id="WP_194105094.1">
    <property type="nucleotide sequence ID" value="NZ_JADFFM010000001.1"/>
</dbReference>
<evidence type="ECO:0000313" key="4">
    <source>
        <dbReference type="EMBL" id="MBE9665703.1"/>
    </source>
</evidence>
<proteinExistence type="predicted"/>
<evidence type="ECO:0000313" key="5">
    <source>
        <dbReference type="Proteomes" id="UP000632774"/>
    </source>
</evidence>
<organism evidence="4 5">
    <name type="scientific">Mucilaginibacter boryungensis</name>
    <dbReference type="NCBI Taxonomy" id="768480"/>
    <lineage>
        <taxon>Bacteria</taxon>
        <taxon>Pseudomonadati</taxon>
        <taxon>Bacteroidota</taxon>
        <taxon>Sphingobacteriia</taxon>
        <taxon>Sphingobacteriales</taxon>
        <taxon>Sphingobacteriaceae</taxon>
        <taxon>Mucilaginibacter</taxon>
    </lineage>
</organism>
<keyword evidence="5" id="KW-1185">Reference proteome</keyword>
<sequence>MYKLLLLTFVVFFFSCKRPGSIHPQRKDIIQTVYASGKIMADSEYTVYALNTGTVIRKLIKDGDKVKKGQLLYVLRHTGSSAKMEAASSVYANARQNLSANSSILNDLKITMQNADLKFSNDSLLYSRYKNLWAQNIGTRVNLDNAETQYNISFNQKRSAKEKYYSTRNDLQLALKNAQSQAESLKSDLDNYFIRAENPGTVYETLKENGEAVKMSEAVALMGRSDSRIIKLAVDQQDIDQIKPGQTVLLKTDVSGERIFKAQVIRTYPVMNEADQTFRVDAVFIDAAAQSYIHSSVEANIIVNRRSHSLTIPINMLMNGDTIRIKQQNRVITKRVKAGIRTLSEVEILSGADEHTEIVNPDNK</sequence>